<sequence>MYSATDQQEAFPVAQGASDGEPEGFSARRARREAAARFHDHVAELWSGGAESPLPGSGRTAERFAALASVAAEDLSAARLVEGHVDAVAILAELGGPEPAVGQLWGVWAAEPPGEGLKAVRTQDGWSLSGLKRYCSGAHSCTHALVTARAGDGRRLFAVSTGVGEGGATGYRPVAGSWQAIGMAGSDTPDVGFEDVAAVPVGGVDAYVTRAGFQHGGIGVAACWLGGARAVGGELLRAAARRGPDPITDAHLGAVDMRLHAAEAVLRQAAAEIDDDPFDKGGTARVRSLRVRAFVESVCADVLTHVGRATGAGPLCHDERHARAATDLAVYIRQHHAERNLAELGALVAGQERS</sequence>
<organism evidence="2 3">
    <name type="scientific">Streptomyces polygonati</name>
    <dbReference type="NCBI Taxonomy" id="1617087"/>
    <lineage>
        <taxon>Bacteria</taxon>
        <taxon>Bacillati</taxon>
        <taxon>Actinomycetota</taxon>
        <taxon>Actinomycetes</taxon>
        <taxon>Kitasatosporales</taxon>
        <taxon>Streptomycetaceae</taxon>
        <taxon>Streptomyces</taxon>
    </lineage>
</organism>
<proteinExistence type="predicted"/>
<dbReference type="Proteomes" id="UP001595765">
    <property type="component" value="Unassembled WGS sequence"/>
</dbReference>
<comment type="caution">
    <text evidence="2">The sequence shown here is derived from an EMBL/GenBank/DDBJ whole genome shotgun (WGS) entry which is preliminary data.</text>
</comment>
<dbReference type="RefSeq" id="WP_386434074.1">
    <property type="nucleotide sequence ID" value="NZ_JBHSBB010000019.1"/>
</dbReference>
<dbReference type="Gene3D" id="2.40.110.10">
    <property type="entry name" value="Butyryl-CoA Dehydrogenase, subunit A, domain 2"/>
    <property type="match status" value="1"/>
</dbReference>
<evidence type="ECO:0000256" key="1">
    <source>
        <dbReference type="SAM" id="MobiDB-lite"/>
    </source>
</evidence>
<dbReference type="SUPFAM" id="SSF56645">
    <property type="entry name" value="Acyl-CoA dehydrogenase NM domain-like"/>
    <property type="match status" value="1"/>
</dbReference>
<keyword evidence="3" id="KW-1185">Reference proteome</keyword>
<protein>
    <submittedName>
        <fullName evidence="2">Acyl-CoA dehydrogenase</fullName>
    </submittedName>
</protein>
<gene>
    <name evidence="2" type="ORF">ACFO3J_26330</name>
</gene>
<dbReference type="InterPro" id="IPR046373">
    <property type="entry name" value="Acyl-CoA_Oxase/DH_mid-dom_sf"/>
</dbReference>
<feature type="region of interest" description="Disordered" evidence="1">
    <location>
        <begin position="1"/>
        <end position="31"/>
    </location>
</feature>
<dbReference type="Gene3D" id="1.20.140.10">
    <property type="entry name" value="Butyryl-CoA Dehydrogenase, subunit A, domain 3"/>
    <property type="match status" value="1"/>
</dbReference>
<reference evidence="3" key="1">
    <citation type="journal article" date="2019" name="Int. J. Syst. Evol. Microbiol.">
        <title>The Global Catalogue of Microorganisms (GCM) 10K type strain sequencing project: providing services to taxonomists for standard genome sequencing and annotation.</title>
        <authorList>
            <consortium name="The Broad Institute Genomics Platform"/>
            <consortium name="The Broad Institute Genome Sequencing Center for Infectious Disease"/>
            <person name="Wu L."/>
            <person name="Ma J."/>
        </authorList>
    </citation>
    <scope>NUCLEOTIDE SEQUENCE [LARGE SCALE GENOMIC DNA]</scope>
    <source>
        <strain evidence="3">CGMCC 4.7237</strain>
    </source>
</reference>
<evidence type="ECO:0000313" key="3">
    <source>
        <dbReference type="Proteomes" id="UP001595765"/>
    </source>
</evidence>
<evidence type="ECO:0000313" key="2">
    <source>
        <dbReference type="EMBL" id="MFC4034960.1"/>
    </source>
</evidence>
<name>A0ABV8HVS4_9ACTN</name>
<dbReference type="InterPro" id="IPR009100">
    <property type="entry name" value="AcylCoA_DH/oxidase_NM_dom_sf"/>
</dbReference>
<accession>A0ABV8HVS4</accession>
<dbReference type="EMBL" id="JBHSBB010000019">
    <property type="protein sequence ID" value="MFC4034960.1"/>
    <property type="molecule type" value="Genomic_DNA"/>
</dbReference>